<gene>
    <name evidence="2" type="ORF">RDB_LOCUS84046</name>
</gene>
<dbReference type="EMBL" id="CAJMWZ010004505">
    <property type="protein sequence ID" value="CAE6490587.1"/>
    <property type="molecule type" value="Genomic_DNA"/>
</dbReference>
<feature type="region of interest" description="Disordered" evidence="1">
    <location>
        <begin position="28"/>
        <end position="47"/>
    </location>
</feature>
<comment type="caution">
    <text evidence="2">The sequence shown here is derived from an EMBL/GenBank/DDBJ whole genome shotgun (WGS) entry which is preliminary data.</text>
</comment>
<protein>
    <submittedName>
        <fullName evidence="2">Uncharacterized protein</fullName>
    </submittedName>
</protein>
<evidence type="ECO:0000313" key="2">
    <source>
        <dbReference type="EMBL" id="CAE6490587.1"/>
    </source>
</evidence>
<feature type="compositionally biased region" description="Acidic residues" evidence="1">
    <location>
        <begin position="77"/>
        <end position="108"/>
    </location>
</feature>
<sequence length="108" mass="12058">MPRKFRSFIWTIPPPIRPDAHRTLVTNTASHDATEAPGEAIKDASVTQTVTTKPANQEPNGPLREVSLPPIATLDDPVADGDEDDHEDEDLEWEWESEEEVDELEGNE</sequence>
<evidence type="ECO:0000256" key="1">
    <source>
        <dbReference type="SAM" id="MobiDB-lite"/>
    </source>
</evidence>
<accession>A0A8H3CRT4</accession>
<evidence type="ECO:0000313" key="3">
    <source>
        <dbReference type="Proteomes" id="UP000663850"/>
    </source>
</evidence>
<reference evidence="2" key="1">
    <citation type="submission" date="2021-01" db="EMBL/GenBank/DDBJ databases">
        <authorList>
            <person name="Kaushik A."/>
        </authorList>
    </citation>
    <scope>NUCLEOTIDE SEQUENCE</scope>
    <source>
        <strain evidence="2">Type strain: AG8-Rh-89/</strain>
    </source>
</reference>
<dbReference type="AlphaFoldDB" id="A0A8H3CRT4"/>
<name>A0A8H3CRT4_9AGAM</name>
<dbReference type="Proteomes" id="UP000663850">
    <property type="component" value="Unassembled WGS sequence"/>
</dbReference>
<feature type="region of interest" description="Disordered" evidence="1">
    <location>
        <begin position="52"/>
        <end position="108"/>
    </location>
</feature>
<proteinExistence type="predicted"/>
<organism evidence="2 3">
    <name type="scientific">Rhizoctonia solani</name>
    <dbReference type="NCBI Taxonomy" id="456999"/>
    <lineage>
        <taxon>Eukaryota</taxon>
        <taxon>Fungi</taxon>
        <taxon>Dikarya</taxon>
        <taxon>Basidiomycota</taxon>
        <taxon>Agaricomycotina</taxon>
        <taxon>Agaricomycetes</taxon>
        <taxon>Cantharellales</taxon>
        <taxon>Ceratobasidiaceae</taxon>
        <taxon>Rhizoctonia</taxon>
    </lineage>
</organism>